<evidence type="ECO:0000313" key="3">
    <source>
        <dbReference type="Proteomes" id="UP001568358"/>
    </source>
</evidence>
<name>A0ABV4JXZ9_9BACT</name>
<dbReference type="SUPFAM" id="SSF56731">
    <property type="entry name" value="DNA primase core"/>
    <property type="match status" value="1"/>
</dbReference>
<evidence type="ECO:0000256" key="1">
    <source>
        <dbReference type="SAM" id="MobiDB-lite"/>
    </source>
</evidence>
<dbReference type="RefSeq" id="WP_371150869.1">
    <property type="nucleotide sequence ID" value="NZ_JBFSOO010000010.1"/>
</dbReference>
<feature type="region of interest" description="Disordered" evidence="1">
    <location>
        <begin position="107"/>
        <end position="126"/>
    </location>
</feature>
<gene>
    <name evidence="2" type="ORF">AB2Z07_12735</name>
</gene>
<comment type="caution">
    <text evidence="2">The sequence shown here is derived from an EMBL/GenBank/DDBJ whole genome shotgun (WGS) entry which is preliminary data.</text>
</comment>
<sequence length="407" mass="45291">MGVAMQLHFADRERIARSILVDDKPLQNGRIPANCPFHAEGTPGGAFFYDPAKDIGRCYSCGDWSDLVGIFNAVNGRACDDGDGYREFVSTYLDDSTHFQPKERKALVSTPQPTWEPKAHEMPPERWSRKAQEFVDTCVEALQRNQEQLDRLAGWGITPAVAKAAGIGWFSASDENGDVAYRTFSHWGLPLQLNANGNERCIRLPKGFVFCGYRSDGKQYRIARMHIRCENAGTDNLPRYLQVTGASSQYYIFGKYDAKIWVIVETVRDAILLWQELGHFGVSVMAIGGASNRPDDEAHKLLRNAQLIVNAMDADTAGRKNSWKFDPDAHGQFAWQVEYPHSIRWPVPLAVGKDVGDLPRSGLSVWDWFSAGLPDNVLKQVESLRNKKMREVAVAGAAAQTAGKEAA</sequence>
<accession>A0ABV4JXZ9</accession>
<organism evidence="2 3">
    <name type="scientific">Halodesulfovibrio aestuarii</name>
    <dbReference type="NCBI Taxonomy" id="126333"/>
    <lineage>
        <taxon>Bacteria</taxon>
        <taxon>Pseudomonadati</taxon>
        <taxon>Thermodesulfobacteriota</taxon>
        <taxon>Desulfovibrionia</taxon>
        <taxon>Desulfovibrionales</taxon>
        <taxon>Desulfovibrionaceae</taxon>
        <taxon>Halodesulfovibrio</taxon>
    </lineage>
</organism>
<proteinExistence type="predicted"/>
<evidence type="ECO:0008006" key="4">
    <source>
        <dbReference type="Google" id="ProtNLM"/>
    </source>
</evidence>
<dbReference type="Gene3D" id="3.40.1360.10">
    <property type="match status" value="1"/>
</dbReference>
<dbReference type="EMBL" id="JBFSOO010000010">
    <property type="protein sequence ID" value="MEZ6854383.1"/>
    <property type="molecule type" value="Genomic_DNA"/>
</dbReference>
<keyword evidence="3" id="KW-1185">Reference proteome</keyword>
<protein>
    <recommendedName>
        <fullName evidence="4">Zinc finger CHC2-type domain-containing protein</fullName>
    </recommendedName>
</protein>
<dbReference type="Proteomes" id="UP001568358">
    <property type="component" value="Unassembled WGS sequence"/>
</dbReference>
<feature type="compositionally biased region" description="Basic and acidic residues" evidence="1">
    <location>
        <begin position="117"/>
        <end position="126"/>
    </location>
</feature>
<dbReference type="CDD" id="cd00188">
    <property type="entry name" value="TOPRIM"/>
    <property type="match status" value="1"/>
</dbReference>
<evidence type="ECO:0000313" key="2">
    <source>
        <dbReference type="EMBL" id="MEZ6854383.1"/>
    </source>
</evidence>
<reference evidence="2 3" key="1">
    <citation type="submission" date="2024-07" db="EMBL/GenBank/DDBJ databases">
        <title>Active virus-host system and metabolic interactions in a Lokiarchaeon culture.</title>
        <authorList>
            <person name="Ponce Toledo R.I."/>
            <person name="Rodrigues Oliveira T."/>
            <person name="Schleper C."/>
        </authorList>
    </citation>
    <scope>NUCLEOTIDE SEQUENCE [LARGE SCALE GENOMIC DNA]</scope>
    <source>
        <strain evidence="2 3">B35</strain>
    </source>
</reference>